<dbReference type="NCBIfam" id="TIGR00056">
    <property type="entry name" value="MlaE family lipid ABC transporter permease subunit"/>
    <property type="match status" value="1"/>
</dbReference>
<evidence type="ECO:0000256" key="2">
    <source>
        <dbReference type="ARBA" id="ARBA00007556"/>
    </source>
</evidence>
<feature type="transmembrane region" description="Helical" evidence="7">
    <location>
        <begin position="7"/>
        <end position="23"/>
    </location>
</feature>
<dbReference type="PANTHER" id="PTHR30188:SF4">
    <property type="entry name" value="PROTEIN TRIGALACTOSYLDIACYLGLYCEROL 1, CHLOROPLASTIC"/>
    <property type="match status" value="1"/>
</dbReference>
<proteinExistence type="inferred from homology"/>
<name>A0ABS3AQB1_9BACT</name>
<comment type="caution">
    <text evidence="8">The sequence shown here is derived from an EMBL/GenBank/DDBJ whole genome shotgun (WGS) entry which is preliminary data.</text>
</comment>
<evidence type="ECO:0000313" key="8">
    <source>
        <dbReference type="EMBL" id="MBN4066508.1"/>
    </source>
</evidence>
<evidence type="ECO:0000256" key="5">
    <source>
        <dbReference type="ARBA" id="ARBA00022989"/>
    </source>
</evidence>
<reference evidence="8 9" key="1">
    <citation type="submission" date="2021-02" db="EMBL/GenBank/DDBJ databases">
        <title>Activity-based single-cell genomes from oceanic crustal fluid captures similar information to metagenomic and metatranscriptomic surveys with orders of magnitude less sampling.</title>
        <authorList>
            <person name="D'Angelo T.S."/>
            <person name="Orcutt B.N."/>
        </authorList>
    </citation>
    <scope>NUCLEOTIDE SEQUENCE [LARGE SCALE GENOMIC DNA]</scope>
    <source>
        <strain evidence="8">AH-315-G07</strain>
    </source>
</reference>
<keyword evidence="6 7" id="KW-0472">Membrane</keyword>
<evidence type="ECO:0000256" key="4">
    <source>
        <dbReference type="ARBA" id="ARBA00022692"/>
    </source>
</evidence>
<feature type="transmembrane region" description="Helical" evidence="7">
    <location>
        <begin position="43"/>
        <end position="67"/>
    </location>
</feature>
<keyword evidence="3" id="KW-0813">Transport</keyword>
<feature type="transmembrane region" description="Helical" evidence="7">
    <location>
        <begin position="193"/>
        <end position="213"/>
    </location>
</feature>
<dbReference type="EMBL" id="JAFITR010000003">
    <property type="protein sequence ID" value="MBN4066508.1"/>
    <property type="molecule type" value="Genomic_DNA"/>
</dbReference>
<evidence type="ECO:0000313" key="9">
    <source>
        <dbReference type="Proteomes" id="UP000722121"/>
    </source>
</evidence>
<keyword evidence="4 7" id="KW-0812">Transmembrane</keyword>
<sequence>MREFIEGLLRVVYALGCYVRLVVEAVVVACRRPPTWSLVRDQFYNIGVLSLPVVAITGFSTGLVLAVQSFFQLSDKGFVNLTGLMVTKAMITELGPVLTAFMVTGRVGAAMCAELGTMRVSEQIDALKSMAVDPSWYLIAPRFIGGIVMVPILTIFSGVMGVVGAYLLAVYFFGMTPHTFFEPIPNHISNFDFFTGFIKSFFFGVWITTISCYKGMKTKGGAAGVGRSTTNSVVITYSMILLSNFLITLGLNIVHKRIEGF</sequence>
<evidence type="ECO:0000256" key="3">
    <source>
        <dbReference type="ARBA" id="ARBA00022448"/>
    </source>
</evidence>
<feature type="transmembrane region" description="Helical" evidence="7">
    <location>
        <begin position="234"/>
        <end position="254"/>
    </location>
</feature>
<dbReference type="InterPro" id="IPR030802">
    <property type="entry name" value="Permease_MalE"/>
</dbReference>
<comment type="similarity">
    <text evidence="2 7">Belongs to the MlaE permease family.</text>
</comment>
<feature type="transmembrane region" description="Helical" evidence="7">
    <location>
        <begin position="143"/>
        <end position="173"/>
    </location>
</feature>
<accession>A0ABS3AQB1</accession>
<evidence type="ECO:0000256" key="7">
    <source>
        <dbReference type="RuleBase" id="RU362044"/>
    </source>
</evidence>
<protein>
    <submittedName>
        <fullName evidence="8">ABC transporter permease</fullName>
    </submittedName>
</protein>
<organism evidence="8 9">
    <name type="scientific">Simkania negevensis</name>
    <dbReference type="NCBI Taxonomy" id="83561"/>
    <lineage>
        <taxon>Bacteria</taxon>
        <taxon>Pseudomonadati</taxon>
        <taxon>Chlamydiota</taxon>
        <taxon>Chlamydiia</taxon>
        <taxon>Parachlamydiales</taxon>
        <taxon>Simkaniaceae</taxon>
        <taxon>Simkania</taxon>
    </lineage>
</organism>
<gene>
    <name evidence="8" type="ORF">JYU14_00280</name>
</gene>
<dbReference type="InterPro" id="IPR003453">
    <property type="entry name" value="ABC_MlaE_roteobac"/>
</dbReference>
<evidence type="ECO:0000256" key="6">
    <source>
        <dbReference type="ARBA" id="ARBA00023136"/>
    </source>
</evidence>
<evidence type="ECO:0000256" key="1">
    <source>
        <dbReference type="ARBA" id="ARBA00004141"/>
    </source>
</evidence>
<dbReference type="PANTHER" id="PTHR30188">
    <property type="entry name" value="ABC TRANSPORTER PERMEASE PROTEIN-RELATED"/>
    <property type="match status" value="1"/>
</dbReference>
<dbReference type="Pfam" id="PF02405">
    <property type="entry name" value="MlaE"/>
    <property type="match status" value="1"/>
</dbReference>
<comment type="subcellular location">
    <subcellularLocation>
        <location evidence="1">Membrane</location>
        <topology evidence="1">Multi-pass membrane protein</topology>
    </subcellularLocation>
</comment>
<dbReference type="Proteomes" id="UP000722121">
    <property type="component" value="Unassembled WGS sequence"/>
</dbReference>
<keyword evidence="5 7" id="KW-1133">Transmembrane helix</keyword>
<keyword evidence="9" id="KW-1185">Reference proteome</keyword>